<proteinExistence type="predicted"/>
<dbReference type="Proteomes" id="UP001589702">
    <property type="component" value="Unassembled WGS sequence"/>
</dbReference>
<keyword evidence="3" id="KW-1185">Reference proteome</keyword>
<reference evidence="2 3" key="1">
    <citation type="submission" date="2024-09" db="EMBL/GenBank/DDBJ databases">
        <authorList>
            <person name="Sun Q."/>
            <person name="Mori K."/>
        </authorList>
    </citation>
    <scope>NUCLEOTIDE SEQUENCE [LARGE SCALE GENOMIC DNA]</scope>
    <source>
        <strain evidence="2 3">JCM 1334</strain>
    </source>
</reference>
<comment type="caution">
    <text evidence="2">The sequence shown here is derived from an EMBL/GenBank/DDBJ whole genome shotgun (WGS) entry which is preliminary data.</text>
</comment>
<dbReference type="InterPro" id="IPR000120">
    <property type="entry name" value="Amidase"/>
</dbReference>
<dbReference type="RefSeq" id="WP_234754706.1">
    <property type="nucleotide sequence ID" value="NZ_BAAAWN010000001.1"/>
</dbReference>
<dbReference type="Pfam" id="PF01425">
    <property type="entry name" value="Amidase"/>
    <property type="match status" value="1"/>
</dbReference>
<evidence type="ECO:0000259" key="1">
    <source>
        <dbReference type="Pfam" id="PF01425"/>
    </source>
</evidence>
<evidence type="ECO:0000313" key="3">
    <source>
        <dbReference type="Proteomes" id="UP001589702"/>
    </source>
</evidence>
<dbReference type="PANTHER" id="PTHR11895">
    <property type="entry name" value="TRANSAMIDASE"/>
    <property type="match status" value="1"/>
</dbReference>
<dbReference type="InterPro" id="IPR036928">
    <property type="entry name" value="AS_sf"/>
</dbReference>
<dbReference type="InterPro" id="IPR023631">
    <property type="entry name" value="Amidase_dom"/>
</dbReference>
<organism evidence="2 3">
    <name type="scientific">Arthrobacter ramosus</name>
    <dbReference type="NCBI Taxonomy" id="1672"/>
    <lineage>
        <taxon>Bacteria</taxon>
        <taxon>Bacillati</taxon>
        <taxon>Actinomycetota</taxon>
        <taxon>Actinomycetes</taxon>
        <taxon>Micrococcales</taxon>
        <taxon>Micrococcaceae</taxon>
        <taxon>Arthrobacter</taxon>
    </lineage>
</organism>
<gene>
    <name evidence="2" type="ORF">ACFFP1_00110</name>
</gene>
<dbReference type="PANTHER" id="PTHR11895:SF176">
    <property type="entry name" value="AMIDASE AMID-RELATED"/>
    <property type="match status" value="1"/>
</dbReference>
<accession>A0ABV5XT74</accession>
<dbReference type="EMBL" id="JBHMBC010000001">
    <property type="protein sequence ID" value="MFB9817899.1"/>
    <property type="molecule type" value="Genomic_DNA"/>
</dbReference>
<sequence length="543" mass="57526">MKPRAELLQWLNPNLDYVTAEGAGDLLDAVAASLQGHGPTNLFDDPPPLIFDPVKASAYRPDPVELPGSRTDEAREPDLDGLPWIPGHVLADLTARGVLTRSEVIKAFSYQIDTWDSSLNAFIRVTLDPQTDFGDSGGLLKGIPIGLQDMVCTSGIPTTAGSSILRDFVPDRDAAAWKRLKGEGAMLAGKLNTQEFAAGTTGTNDHYGSMRNPWDLARTAGGAAGGAGAAVAAGLVSSAVGTDPGGSIRVPAAHCGIVGLKPTFGVMDRSGVVPLTWTTETMGVLAQTISGTASIADMLLDGRARQRYGMSCQEASARGSARDRIDLRIGVPTNWLEMGLDDGVQRAYLQALTELASLGATVHEVVLPDAAAIAPVHRAIAFSEASSIHEELIRDRATEYGQDIRQRQEAGRGVMASEYLKAARLRGFFARQFSEVWKDVDVIVTPTTPVPAAPVDTPSISTGSRGEEAAHTVYTRYAAPLNTLGLPALSVPCGFTKEGLPVGLQLCGPPHSEPMLFYVGAAYESKTPWHLRHPNHPVTPGGK</sequence>
<dbReference type="Gene3D" id="3.90.1300.10">
    <property type="entry name" value="Amidase signature (AS) domain"/>
    <property type="match status" value="1"/>
</dbReference>
<protein>
    <submittedName>
        <fullName evidence="2">Amidase</fullName>
    </submittedName>
</protein>
<evidence type="ECO:0000313" key="2">
    <source>
        <dbReference type="EMBL" id="MFB9817899.1"/>
    </source>
</evidence>
<feature type="domain" description="Amidase" evidence="1">
    <location>
        <begin position="105"/>
        <end position="516"/>
    </location>
</feature>
<name>A0ABV5XT74_ARTRM</name>
<dbReference type="SUPFAM" id="SSF75304">
    <property type="entry name" value="Amidase signature (AS) enzymes"/>
    <property type="match status" value="1"/>
</dbReference>